<comment type="caution">
    <text evidence="3">The sequence shown here is derived from an EMBL/GenBank/DDBJ whole genome shotgun (WGS) entry which is preliminary data.</text>
</comment>
<name>A0A1U7ILA5_9CYAN</name>
<feature type="compositionally biased region" description="Low complexity" evidence="1">
    <location>
        <begin position="67"/>
        <end position="81"/>
    </location>
</feature>
<dbReference type="EMBL" id="MRCE01000010">
    <property type="protein sequence ID" value="OKH37929.1"/>
    <property type="molecule type" value="Genomic_DNA"/>
</dbReference>
<evidence type="ECO:0000256" key="1">
    <source>
        <dbReference type="SAM" id="MobiDB-lite"/>
    </source>
</evidence>
<dbReference type="Pfam" id="PF09851">
    <property type="entry name" value="SHOCT"/>
    <property type="match status" value="1"/>
</dbReference>
<feature type="region of interest" description="Disordered" evidence="1">
    <location>
        <begin position="1"/>
        <end position="21"/>
    </location>
</feature>
<dbReference type="OrthoDB" id="5996503at2"/>
<gene>
    <name evidence="3" type="ORF">NIES2119_12360</name>
</gene>
<evidence type="ECO:0000313" key="3">
    <source>
        <dbReference type="EMBL" id="OKH37929.1"/>
    </source>
</evidence>
<dbReference type="Proteomes" id="UP000185860">
    <property type="component" value="Unassembled WGS sequence"/>
</dbReference>
<evidence type="ECO:0000259" key="2">
    <source>
        <dbReference type="Pfam" id="PF09851"/>
    </source>
</evidence>
<proteinExistence type="predicted"/>
<organism evidence="3 4">
    <name type="scientific">[Phormidium ambiguum] IAM M-71</name>
    <dbReference type="NCBI Taxonomy" id="454136"/>
    <lineage>
        <taxon>Bacteria</taxon>
        <taxon>Bacillati</taxon>
        <taxon>Cyanobacteriota</taxon>
        <taxon>Cyanophyceae</taxon>
        <taxon>Oscillatoriophycideae</taxon>
        <taxon>Aerosakkonematales</taxon>
        <taxon>Aerosakkonemataceae</taxon>
        <taxon>Floridanema</taxon>
    </lineage>
</organism>
<feature type="domain" description="SHOCT" evidence="2">
    <location>
        <begin position="103"/>
        <end position="130"/>
    </location>
</feature>
<feature type="compositionally biased region" description="Low complexity" evidence="1">
    <location>
        <begin position="90"/>
        <end position="100"/>
    </location>
</feature>
<evidence type="ECO:0000313" key="4">
    <source>
        <dbReference type="Proteomes" id="UP000185860"/>
    </source>
</evidence>
<dbReference type="STRING" id="454136.NIES2119_12360"/>
<dbReference type="AlphaFoldDB" id="A0A1U7ILA5"/>
<reference evidence="3 4" key="1">
    <citation type="submission" date="2016-11" db="EMBL/GenBank/DDBJ databases">
        <title>Draft Genome Sequences of Nine Cyanobacterial Strains from Diverse Habitats.</title>
        <authorList>
            <person name="Zhu T."/>
            <person name="Hou S."/>
            <person name="Lu X."/>
            <person name="Hess W.R."/>
        </authorList>
    </citation>
    <scope>NUCLEOTIDE SEQUENCE [LARGE SCALE GENOMIC DNA]</scope>
    <source>
        <strain evidence="3 4">IAM M-71</strain>
    </source>
</reference>
<accession>A0A1U7ILA5</accession>
<dbReference type="RefSeq" id="WP_073593770.1">
    <property type="nucleotide sequence ID" value="NZ_MRCE01000010.1"/>
</dbReference>
<protein>
    <recommendedName>
        <fullName evidence="2">SHOCT domain-containing protein</fullName>
    </recommendedName>
</protein>
<sequence>MLRRSSRRSTAPRSGPGLLNTMARTAVISGTATATNRAVNSAIDQKAIAAQQKAIQAQQEQAEKAQMKAQIAELQSAQNQPVAPPPPAATPANTPPAQTDLLAQLTQLAQLKEGGFLTEEEFQLAKAKLLN</sequence>
<dbReference type="InterPro" id="IPR018649">
    <property type="entry name" value="SHOCT"/>
</dbReference>
<feature type="region of interest" description="Disordered" evidence="1">
    <location>
        <begin position="58"/>
        <end position="100"/>
    </location>
</feature>